<gene>
    <name evidence="2" type="ORF">OsJ_09520</name>
</gene>
<evidence type="ECO:0000313" key="2">
    <source>
        <dbReference type="EMBL" id="EEE58373.1"/>
    </source>
</evidence>
<feature type="region of interest" description="Disordered" evidence="1">
    <location>
        <begin position="1"/>
        <end position="25"/>
    </location>
</feature>
<sequence>MDARWPAGRRRAGAPVAGKASYGGYQVAPEPPPGPWWQSLPTGADPPLSTCKMSSPATPPWPCNQLPNSPSSSLAAMIALQHCISSTATSTTLTIAADDEAMIEFSCSYYNTVLTRFVSEMADKNYSRAGCLLELKWLKN</sequence>
<protein>
    <submittedName>
        <fullName evidence="2">Uncharacterized protein</fullName>
    </submittedName>
</protein>
<proteinExistence type="predicted"/>
<reference evidence="2" key="2">
    <citation type="submission" date="2008-12" db="EMBL/GenBank/DDBJ databases">
        <title>Improved gene annotation of the rice (Oryza sativa) genomes.</title>
        <authorList>
            <person name="Wang J."/>
            <person name="Li R."/>
            <person name="Fan W."/>
            <person name="Huang Q."/>
            <person name="Zhang J."/>
            <person name="Zhou Y."/>
            <person name="Hu Y."/>
            <person name="Zi S."/>
            <person name="Li J."/>
            <person name="Ni P."/>
            <person name="Zheng H."/>
            <person name="Zhang Y."/>
            <person name="Zhao M."/>
            <person name="Hao Q."/>
            <person name="McDermott J."/>
            <person name="Samudrala R."/>
            <person name="Kristiansen K."/>
            <person name="Wong G.K.-S."/>
        </authorList>
    </citation>
    <scope>NUCLEOTIDE SEQUENCE</scope>
</reference>
<reference evidence="2" key="1">
    <citation type="journal article" date="2005" name="PLoS Biol.">
        <title>The genomes of Oryza sativa: a history of duplications.</title>
        <authorList>
            <person name="Yu J."/>
            <person name="Wang J."/>
            <person name="Lin W."/>
            <person name="Li S."/>
            <person name="Li H."/>
            <person name="Zhou J."/>
            <person name="Ni P."/>
            <person name="Dong W."/>
            <person name="Hu S."/>
            <person name="Zeng C."/>
            <person name="Zhang J."/>
            <person name="Zhang Y."/>
            <person name="Li R."/>
            <person name="Xu Z."/>
            <person name="Li S."/>
            <person name="Li X."/>
            <person name="Zheng H."/>
            <person name="Cong L."/>
            <person name="Lin L."/>
            <person name="Yin J."/>
            <person name="Geng J."/>
            <person name="Li G."/>
            <person name="Shi J."/>
            <person name="Liu J."/>
            <person name="Lv H."/>
            <person name="Li J."/>
            <person name="Wang J."/>
            <person name="Deng Y."/>
            <person name="Ran L."/>
            <person name="Shi X."/>
            <person name="Wang X."/>
            <person name="Wu Q."/>
            <person name="Li C."/>
            <person name="Ren X."/>
            <person name="Wang J."/>
            <person name="Wang X."/>
            <person name="Li D."/>
            <person name="Liu D."/>
            <person name="Zhang X."/>
            <person name="Ji Z."/>
            <person name="Zhao W."/>
            <person name="Sun Y."/>
            <person name="Zhang Z."/>
            <person name="Bao J."/>
            <person name="Han Y."/>
            <person name="Dong L."/>
            <person name="Ji J."/>
            <person name="Chen P."/>
            <person name="Wu S."/>
            <person name="Liu J."/>
            <person name="Xiao Y."/>
            <person name="Bu D."/>
            <person name="Tan J."/>
            <person name="Yang L."/>
            <person name="Ye C."/>
            <person name="Zhang J."/>
            <person name="Xu J."/>
            <person name="Zhou Y."/>
            <person name="Yu Y."/>
            <person name="Zhang B."/>
            <person name="Zhuang S."/>
            <person name="Wei H."/>
            <person name="Liu B."/>
            <person name="Lei M."/>
            <person name="Yu H."/>
            <person name="Li Y."/>
            <person name="Xu H."/>
            <person name="Wei S."/>
            <person name="He X."/>
            <person name="Fang L."/>
            <person name="Zhang Z."/>
            <person name="Zhang Y."/>
            <person name="Huang X."/>
            <person name="Su Z."/>
            <person name="Tong W."/>
            <person name="Li J."/>
            <person name="Tong Z."/>
            <person name="Li S."/>
            <person name="Ye J."/>
            <person name="Wang L."/>
            <person name="Fang L."/>
            <person name="Lei T."/>
            <person name="Chen C."/>
            <person name="Chen H."/>
            <person name="Xu Z."/>
            <person name="Li H."/>
            <person name="Huang H."/>
            <person name="Zhang F."/>
            <person name="Xu H."/>
            <person name="Li N."/>
            <person name="Zhao C."/>
            <person name="Li S."/>
            <person name="Dong L."/>
            <person name="Huang Y."/>
            <person name="Li L."/>
            <person name="Xi Y."/>
            <person name="Qi Q."/>
            <person name="Li W."/>
            <person name="Zhang B."/>
            <person name="Hu W."/>
            <person name="Zhang Y."/>
            <person name="Tian X."/>
            <person name="Jiao Y."/>
            <person name="Liang X."/>
            <person name="Jin J."/>
            <person name="Gao L."/>
            <person name="Zheng W."/>
            <person name="Hao B."/>
            <person name="Liu S."/>
            <person name="Wang W."/>
            <person name="Yuan L."/>
            <person name="Cao M."/>
            <person name="McDermott J."/>
            <person name="Samudrala R."/>
            <person name="Wang J."/>
            <person name="Wong G.K."/>
            <person name="Yang H."/>
        </authorList>
    </citation>
    <scope>NUCLEOTIDE SEQUENCE [LARGE SCALE GENOMIC DNA]</scope>
</reference>
<accession>B9FBH1</accession>
<evidence type="ECO:0000256" key="1">
    <source>
        <dbReference type="SAM" id="MobiDB-lite"/>
    </source>
</evidence>
<name>B9FBH1_ORYSJ</name>
<dbReference type="AlphaFoldDB" id="B9FBH1"/>
<dbReference type="Proteomes" id="UP000007752">
    <property type="component" value="Chromosome 3"/>
</dbReference>
<organism evidence="2">
    <name type="scientific">Oryza sativa subsp. japonica</name>
    <name type="common">Rice</name>
    <dbReference type="NCBI Taxonomy" id="39947"/>
    <lineage>
        <taxon>Eukaryota</taxon>
        <taxon>Viridiplantae</taxon>
        <taxon>Streptophyta</taxon>
        <taxon>Embryophyta</taxon>
        <taxon>Tracheophyta</taxon>
        <taxon>Spermatophyta</taxon>
        <taxon>Magnoliopsida</taxon>
        <taxon>Liliopsida</taxon>
        <taxon>Poales</taxon>
        <taxon>Poaceae</taxon>
        <taxon>BOP clade</taxon>
        <taxon>Oryzoideae</taxon>
        <taxon>Oryzeae</taxon>
        <taxon>Oryzinae</taxon>
        <taxon>Oryza</taxon>
        <taxon>Oryza sativa</taxon>
    </lineage>
</organism>
<dbReference type="EMBL" id="CM000140">
    <property type="protein sequence ID" value="EEE58373.1"/>
    <property type="molecule type" value="Genomic_DNA"/>
</dbReference>